<dbReference type="AlphaFoldDB" id="A0A317NRK5"/>
<dbReference type="GO" id="GO:0005886">
    <property type="term" value="C:plasma membrane"/>
    <property type="evidence" value="ECO:0007669"/>
    <property type="project" value="UniProtKB-SubCell"/>
</dbReference>
<comment type="similarity">
    <text evidence="2">Belongs to the UPF0126 family.</text>
</comment>
<evidence type="ECO:0000256" key="6">
    <source>
        <dbReference type="ARBA" id="ARBA00023136"/>
    </source>
</evidence>
<evidence type="ECO:0000256" key="3">
    <source>
        <dbReference type="ARBA" id="ARBA00022475"/>
    </source>
</evidence>
<accession>A0A317NRK5</accession>
<comment type="caution">
    <text evidence="9">The sequence shown here is derived from an EMBL/GenBank/DDBJ whole genome shotgun (WGS) entry which is preliminary data.</text>
</comment>
<feature type="transmembrane region" description="Helical" evidence="7">
    <location>
        <begin position="198"/>
        <end position="214"/>
    </location>
</feature>
<reference evidence="9 10" key="1">
    <citation type="submission" date="2018-05" db="EMBL/GenBank/DDBJ databases">
        <title>Genomic Encyclopedia of Type Strains, Phase IV (KMG-IV): sequencing the most valuable type-strain genomes for metagenomic binning, comparative biology and taxonomic classification.</title>
        <authorList>
            <person name="Goeker M."/>
        </authorList>
    </citation>
    <scope>NUCLEOTIDE SEQUENCE [LARGE SCALE GENOMIC DNA]</scope>
    <source>
        <strain evidence="9 10">DSM 44717</strain>
    </source>
</reference>
<evidence type="ECO:0000256" key="5">
    <source>
        <dbReference type="ARBA" id="ARBA00022989"/>
    </source>
</evidence>
<dbReference type="EMBL" id="QGTL01000003">
    <property type="protein sequence ID" value="PWV77931.1"/>
    <property type="molecule type" value="Genomic_DNA"/>
</dbReference>
<protein>
    <submittedName>
        <fullName evidence="9">Putative membrane protein YeiH</fullName>
    </submittedName>
</protein>
<sequence length="229" mass="23659">MSVGMLVTVAATGPLATELDSALTAVHRGGELMGVISFAASGALVAVRKRLDMFGMAILATATALGGGIVRDLLIGRTPPGAFTDLTYLSASLVTALILYFIAPSRRLTKGPLEIADAIGLGLFCVTGTVIAYSAGVGAPTAALLGMTTAIGGGVLRDVLSGEVPFVLRPDQDLYAIPALFGAAATATLLHFDLYRTWTGLLAALGAVGFRLLARHYQWHAPLARHARD</sequence>
<proteinExistence type="inferred from homology"/>
<dbReference type="Proteomes" id="UP000246410">
    <property type="component" value="Unassembled WGS sequence"/>
</dbReference>
<feature type="domain" description="Glycine transporter" evidence="8">
    <location>
        <begin position="115"/>
        <end position="189"/>
    </location>
</feature>
<keyword evidence="10" id="KW-1185">Reference proteome</keyword>
<feature type="transmembrane region" description="Helical" evidence="7">
    <location>
        <begin position="54"/>
        <end position="74"/>
    </location>
</feature>
<dbReference type="InterPro" id="IPR005115">
    <property type="entry name" value="Gly_transporter"/>
</dbReference>
<feature type="domain" description="Glycine transporter" evidence="8">
    <location>
        <begin position="31"/>
        <end position="103"/>
    </location>
</feature>
<feature type="transmembrane region" description="Helical" evidence="7">
    <location>
        <begin position="32"/>
        <end position="47"/>
    </location>
</feature>
<keyword evidence="5 7" id="KW-1133">Transmembrane helix</keyword>
<name>A0A317NRK5_9NOCA</name>
<dbReference type="PANTHER" id="PTHR30506">
    <property type="entry name" value="INNER MEMBRANE PROTEIN"/>
    <property type="match status" value="1"/>
</dbReference>
<evidence type="ECO:0000259" key="8">
    <source>
        <dbReference type="Pfam" id="PF03458"/>
    </source>
</evidence>
<evidence type="ECO:0000313" key="10">
    <source>
        <dbReference type="Proteomes" id="UP000246410"/>
    </source>
</evidence>
<evidence type="ECO:0000256" key="7">
    <source>
        <dbReference type="SAM" id="Phobius"/>
    </source>
</evidence>
<dbReference type="PANTHER" id="PTHR30506:SF3">
    <property type="entry name" value="UPF0126 INNER MEMBRANE PROTEIN YADS-RELATED"/>
    <property type="match status" value="1"/>
</dbReference>
<evidence type="ECO:0000256" key="4">
    <source>
        <dbReference type="ARBA" id="ARBA00022692"/>
    </source>
</evidence>
<feature type="transmembrane region" description="Helical" evidence="7">
    <location>
        <begin position="86"/>
        <end position="103"/>
    </location>
</feature>
<keyword evidence="4 7" id="KW-0812">Transmembrane</keyword>
<evidence type="ECO:0000256" key="2">
    <source>
        <dbReference type="ARBA" id="ARBA00008193"/>
    </source>
</evidence>
<feature type="transmembrane region" description="Helical" evidence="7">
    <location>
        <begin position="115"/>
        <end position="135"/>
    </location>
</feature>
<comment type="subcellular location">
    <subcellularLocation>
        <location evidence="1">Cell membrane</location>
        <topology evidence="1">Multi-pass membrane protein</topology>
    </subcellularLocation>
</comment>
<keyword evidence="6 7" id="KW-0472">Membrane</keyword>
<keyword evidence="3" id="KW-1003">Cell membrane</keyword>
<gene>
    <name evidence="9" type="ORF">DFR69_103531</name>
</gene>
<evidence type="ECO:0000256" key="1">
    <source>
        <dbReference type="ARBA" id="ARBA00004651"/>
    </source>
</evidence>
<dbReference type="Pfam" id="PF03458">
    <property type="entry name" value="Gly_transporter"/>
    <property type="match status" value="2"/>
</dbReference>
<organism evidence="9 10">
    <name type="scientific">Nocardia neocaledoniensis</name>
    <dbReference type="NCBI Taxonomy" id="236511"/>
    <lineage>
        <taxon>Bacteria</taxon>
        <taxon>Bacillati</taxon>
        <taxon>Actinomycetota</taxon>
        <taxon>Actinomycetes</taxon>
        <taxon>Mycobacteriales</taxon>
        <taxon>Nocardiaceae</taxon>
        <taxon>Nocardia</taxon>
    </lineage>
</organism>
<evidence type="ECO:0000313" key="9">
    <source>
        <dbReference type="EMBL" id="PWV77931.1"/>
    </source>
</evidence>